<feature type="transmembrane region" description="Helical" evidence="1">
    <location>
        <begin position="16"/>
        <end position="37"/>
    </location>
</feature>
<keyword evidence="1" id="KW-0472">Membrane</keyword>
<gene>
    <name evidence="2" type="ORF">MUCCIDRAFT_78760</name>
</gene>
<organism evidence="2 3">
    <name type="scientific">Mucor lusitanicus CBS 277.49</name>
    <dbReference type="NCBI Taxonomy" id="747725"/>
    <lineage>
        <taxon>Eukaryota</taxon>
        <taxon>Fungi</taxon>
        <taxon>Fungi incertae sedis</taxon>
        <taxon>Mucoromycota</taxon>
        <taxon>Mucoromycotina</taxon>
        <taxon>Mucoromycetes</taxon>
        <taxon>Mucorales</taxon>
        <taxon>Mucorineae</taxon>
        <taxon>Mucoraceae</taxon>
        <taxon>Mucor</taxon>
    </lineage>
</organism>
<proteinExistence type="predicted"/>
<evidence type="ECO:0000256" key="1">
    <source>
        <dbReference type="SAM" id="Phobius"/>
    </source>
</evidence>
<dbReference type="EMBL" id="AMYB01000002">
    <property type="protein sequence ID" value="OAD06184.1"/>
    <property type="molecule type" value="Genomic_DNA"/>
</dbReference>
<keyword evidence="3" id="KW-1185">Reference proteome</keyword>
<name>A0A168NEX4_MUCCL</name>
<keyword evidence="1" id="KW-1133">Transmembrane helix</keyword>
<evidence type="ECO:0000313" key="2">
    <source>
        <dbReference type="EMBL" id="OAD06184.1"/>
    </source>
</evidence>
<reference evidence="2 3" key="1">
    <citation type="submission" date="2015-06" db="EMBL/GenBank/DDBJ databases">
        <title>Expansion of signal transduction pathways in fungi by whole-genome duplication.</title>
        <authorList>
            <consortium name="DOE Joint Genome Institute"/>
            <person name="Corrochano L.M."/>
            <person name="Kuo A."/>
            <person name="Marcet-Houben M."/>
            <person name="Polaino S."/>
            <person name="Salamov A."/>
            <person name="Villalobos J.M."/>
            <person name="Alvarez M.I."/>
            <person name="Avalos J."/>
            <person name="Benito E.P."/>
            <person name="Benoit I."/>
            <person name="Burger G."/>
            <person name="Camino L.P."/>
            <person name="Canovas D."/>
            <person name="Cerda-Olmedo E."/>
            <person name="Cheng J.-F."/>
            <person name="Dominguez A."/>
            <person name="Elias M."/>
            <person name="Eslava A.P."/>
            <person name="Glaser F."/>
            <person name="Grimwood J."/>
            <person name="Gutierrez G."/>
            <person name="Heitman J."/>
            <person name="Henrissat B."/>
            <person name="Iturriaga E.A."/>
            <person name="Lang B.F."/>
            <person name="Lavin J.L."/>
            <person name="Lee S."/>
            <person name="Li W."/>
            <person name="Lindquist E."/>
            <person name="Lopez-Garcia S."/>
            <person name="Luque E.M."/>
            <person name="Marcos A.T."/>
            <person name="Martin J."/>
            <person name="Mccluskey K."/>
            <person name="Medina H.R."/>
            <person name="Miralles-Duran A."/>
            <person name="Miyazaki A."/>
            <person name="Munoz-Torres E."/>
            <person name="Oguiza J.A."/>
            <person name="Ohm R."/>
            <person name="Olmedo M."/>
            <person name="Orejas M."/>
            <person name="Ortiz-Castellanos L."/>
            <person name="Pisabarro A.G."/>
            <person name="Rodriguez-Romero J."/>
            <person name="Ruiz-Herrera J."/>
            <person name="Ruiz-Vazquez R."/>
            <person name="Sanz C."/>
            <person name="Schackwitz W."/>
            <person name="Schmutz J."/>
            <person name="Shahriari M."/>
            <person name="Shelest E."/>
            <person name="Silva-Franco F."/>
            <person name="Soanes D."/>
            <person name="Syed K."/>
            <person name="Tagua V.G."/>
            <person name="Talbot N.J."/>
            <person name="Thon M."/>
            <person name="De Vries R.P."/>
            <person name="Wiebenga A."/>
            <person name="Yadav J.S."/>
            <person name="Braun E.L."/>
            <person name="Baker S."/>
            <person name="Garre V."/>
            <person name="Horwitz B."/>
            <person name="Torres-Martinez S."/>
            <person name="Idnurm A."/>
            <person name="Herrera-Estrella A."/>
            <person name="Gabaldon T."/>
            <person name="Grigoriev I.V."/>
        </authorList>
    </citation>
    <scope>NUCLEOTIDE SEQUENCE [LARGE SCALE GENOMIC DNA]</scope>
    <source>
        <strain evidence="2 3">CBS 277.49</strain>
    </source>
</reference>
<comment type="caution">
    <text evidence="2">The sequence shown here is derived from an EMBL/GenBank/DDBJ whole genome shotgun (WGS) entry which is preliminary data.</text>
</comment>
<keyword evidence="1" id="KW-0812">Transmembrane</keyword>
<dbReference type="VEuPathDB" id="FungiDB:MUCCIDRAFT_78760"/>
<protein>
    <submittedName>
        <fullName evidence="2">Uncharacterized protein</fullName>
    </submittedName>
</protein>
<evidence type="ECO:0000313" key="3">
    <source>
        <dbReference type="Proteomes" id="UP000077051"/>
    </source>
</evidence>
<sequence>MLHQYLVESIYNLWDILILLFIVLLRVSLFDDLCTLFSKFCERLTRRGNQPDVRRESFLTSLCAHCPWDKANLIFYLFTYFWGGVVPIRFCITVITSAAWSSVLFLVDAVALVVCGFDEATEVLPWALNVEDAAVELYIRCLILTT</sequence>
<accession>A0A168NEX4</accession>
<dbReference type="Proteomes" id="UP000077051">
    <property type="component" value="Unassembled WGS sequence"/>
</dbReference>
<dbReference type="AlphaFoldDB" id="A0A168NEX4"/>